<evidence type="ECO:0000313" key="2">
    <source>
        <dbReference type="EMBL" id="MCC3272786.1"/>
    </source>
</evidence>
<reference evidence="2" key="1">
    <citation type="submission" date="2021-10" db="EMBL/GenBank/DDBJ databases">
        <title>Novel species in genus Arthrobacter.</title>
        <authorList>
            <person name="Liu Y."/>
        </authorList>
    </citation>
    <scope>NUCLEOTIDE SEQUENCE</scope>
    <source>
        <strain evidence="4">zg-Y462</strain>
        <strain evidence="2">Zg-Y462</strain>
    </source>
</reference>
<dbReference type="Proteomes" id="UP000829758">
    <property type="component" value="Chromosome"/>
</dbReference>
<dbReference type="CDD" id="cd11614">
    <property type="entry name" value="SAF_CpaB_FlgA_like"/>
    <property type="match status" value="1"/>
</dbReference>
<evidence type="ECO:0000313" key="5">
    <source>
        <dbReference type="Proteomes" id="UP001155145"/>
    </source>
</evidence>
<dbReference type="Proteomes" id="UP001155145">
    <property type="component" value="Unassembled WGS sequence"/>
</dbReference>
<proteinExistence type="predicted"/>
<protein>
    <submittedName>
        <fullName evidence="2">Flp pilus assembly protein CpaB</fullName>
    </submittedName>
</protein>
<evidence type="ECO:0000313" key="3">
    <source>
        <dbReference type="EMBL" id="UON91380.1"/>
    </source>
</evidence>
<gene>
    <name evidence="2" type="primary">cpaB</name>
    <name evidence="2" type="ORF">LJ755_08590</name>
    <name evidence="3" type="ORF">MUK71_12330</name>
</gene>
<dbReference type="SMART" id="SM00858">
    <property type="entry name" value="SAF"/>
    <property type="match status" value="1"/>
</dbReference>
<dbReference type="InterPro" id="IPR013974">
    <property type="entry name" value="SAF"/>
</dbReference>
<accession>A0A9X1S9R4</accession>
<dbReference type="EMBL" id="CP094984">
    <property type="protein sequence ID" value="UON91380.1"/>
    <property type="molecule type" value="Genomic_DNA"/>
</dbReference>
<dbReference type="Pfam" id="PF08666">
    <property type="entry name" value="SAF"/>
    <property type="match status" value="1"/>
</dbReference>
<dbReference type="NCBIfam" id="TIGR03177">
    <property type="entry name" value="pilus_cpaB"/>
    <property type="match status" value="1"/>
</dbReference>
<keyword evidence="4" id="KW-1185">Reference proteome</keyword>
<evidence type="ECO:0000259" key="1">
    <source>
        <dbReference type="SMART" id="SM00858"/>
    </source>
</evidence>
<dbReference type="InterPro" id="IPR017592">
    <property type="entry name" value="Pilus_assmbl_Flp-typ_CpaB"/>
</dbReference>
<sequence>MRPRFRTLSRTLSAPGHIPAARLRRFLTRHRRILAALACCAAIGCTVQALVPPETEHVVVVSASRDLPVGAVLDNTSLQTVRTPAGSVPPGAYDRAEDLLGRRLATPLLQGSPVTDVSLAGSGLLAGTPPGTVAIPLRPADPSVLDLLGPGQLVNVVTGADPAGVPEDAGRSSGAEVLATSVPVLWVSGTDTGGGWPATGGDGLVVVAASRDNAARLTAASGAGSIYLVLTEE</sequence>
<name>A0A9X1S9R4_9MICC</name>
<dbReference type="EMBL" id="JAJFZT010000005">
    <property type="protein sequence ID" value="MCC3272786.1"/>
    <property type="molecule type" value="Genomic_DNA"/>
</dbReference>
<dbReference type="AlphaFoldDB" id="A0A9X1S9R4"/>
<dbReference type="RefSeq" id="WP_227903743.1">
    <property type="nucleotide sequence ID" value="NZ_CP094984.1"/>
</dbReference>
<dbReference type="InterPro" id="IPR031571">
    <property type="entry name" value="RcpC_dom"/>
</dbReference>
<dbReference type="Pfam" id="PF16976">
    <property type="entry name" value="RcpC"/>
    <property type="match status" value="1"/>
</dbReference>
<organism evidence="2 5">
    <name type="scientific">Arthrobacter zhangbolii</name>
    <dbReference type="NCBI Taxonomy" id="2886936"/>
    <lineage>
        <taxon>Bacteria</taxon>
        <taxon>Bacillati</taxon>
        <taxon>Actinomycetota</taxon>
        <taxon>Actinomycetes</taxon>
        <taxon>Micrococcales</taxon>
        <taxon>Micrococcaceae</taxon>
        <taxon>Arthrobacter</taxon>
    </lineage>
</organism>
<feature type="domain" description="SAF" evidence="1">
    <location>
        <begin position="58"/>
        <end position="120"/>
    </location>
</feature>
<evidence type="ECO:0000313" key="4">
    <source>
        <dbReference type="Proteomes" id="UP000829758"/>
    </source>
</evidence>